<organism evidence="7 8">
    <name type="scientific">Cyclospora cayetanensis</name>
    <dbReference type="NCBI Taxonomy" id="88456"/>
    <lineage>
        <taxon>Eukaryota</taxon>
        <taxon>Sar</taxon>
        <taxon>Alveolata</taxon>
        <taxon>Apicomplexa</taxon>
        <taxon>Conoidasida</taxon>
        <taxon>Coccidia</taxon>
        <taxon>Eucoccidiorida</taxon>
        <taxon>Eimeriorina</taxon>
        <taxon>Eimeriidae</taxon>
        <taxon>Cyclospora</taxon>
    </lineage>
</organism>
<dbReference type="VEuPathDB" id="ToxoDB:cyc_04325"/>
<feature type="compositionally biased region" description="Basic and acidic residues" evidence="5">
    <location>
        <begin position="66"/>
        <end position="91"/>
    </location>
</feature>
<dbReference type="InParanoid" id="A0A1D3D758"/>
<feature type="compositionally biased region" description="Polar residues" evidence="5">
    <location>
        <begin position="291"/>
        <end position="305"/>
    </location>
</feature>
<evidence type="ECO:0000256" key="1">
    <source>
        <dbReference type="ARBA" id="ARBA00004127"/>
    </source>
</evidence>
<reference evidence="7 8" key="1">
    <citation type="journal article" date="2016" name="BMC Genomics">
        <title>Comparative genomics reveals Cyclospora cayetanensis possesses coccidia-like metabolism and invasion components but unique surface antigens.</title>
        <authorList>
            <person name="Liu S."/>
            <person name="Wang L."/>
            <person name="Zheng H."/>
            <person name="Xu Z."/>
            <person name="Roellig D.M."/>
            <person name="Li N."/>
            <person name="Frace M.A."/>
            <person name="Tang K."/>
            <person name="Arrowood M.J."/>
            <person name="Moss D.M."/>
            <person name="Zhang L."/>
            <person name="Feng Y."/>
            <person name="Xiao L."/>
        </authorList>
    </citation>
    <scope>NUCLEOTIDE SEQUENCE [LARGE SCALE GENOMIC DNA]</scope>
    <source>
        <strain evidence="7 8">CHN_HEN01</strain>
    </source>
</reference>
<dbReference type="PANTHER" id="PTHR14624:SF0">
    <property type="entry name" value="POLYPRENOL REDUCTASE"/>
    <property type="match status" value="1"/>
</dbReference>
<dbReference type="GO" id="GO:0016095">
    <property type="term" value="P:polyprenol catabolic process"/>
    <property type="evidence" value="ECO:0007669"/>
    <property type="project" value="TreeGrafter"/>
</dbReference>
<dbReference type="PANTHER" id="PTHR14624">
    <property type="entry name" value="DFG10 PROTEIN"/>
    <property type="match status" value="1"/>
</dbReference>
<dbReference type="GO" id="GO:0006488">
    <property type="term" value="P:dolichol-linked oligosaccharide biosynthetic process"/>
    <property type="evidence" value="ECO:0007669"/>
    <property type="project" value="InterPro"/>
</dbReference>
<evidence type="ECO:0000256" key="5">
    <source>
        <dbReference type="SAM" id="MobiDB-lite"/>
    </source>
</evidence>
<dbReference type="AlphaFoldDB" id="A0A1D3D758"/>
<gene>
    <name evidence="7" type="ORF">cyc_04325</name>
</gene>
<keyword evidence="3" id="KW-1133">Transmembrane helix</keyword>
<comment type="subcellular location">
    <subcellularLocation>
        <location evidence="1">Endomembrane system</location>
        <topology evidence="1">Multi-pass membrane protein</topology>
    </subcellularLocation>
</comment>
<evidence type="ECO:0000313" key="8">
    <source>
        <dbReference type="Proteomes" id="UP000095192"/>
    </source>
</evidence>
<accession>A0A1D3D758</accession>
<sequence length="425" mass="46726">MGRERRSKGPQEAPMPMGGRSKEPQSLLYGLGGPSGVARQGPPASVDYSGYPAEATAADSKAQRCKSGEQQRRELEENTIPERKEEEEASHRIATRQQLSDGEDQRLGSGPSKPLHLLRWIMSRDCSKRRFVDFYSIGSAVAAACLFYQWRYRQREIWELLPVLLLLLHVLRRLAEQLAIVASDDASRMHRFAYVLGCTYYVATPLAFSPASQGPSSVCMLQRGVSIALWTLANALQATGAFPAALQLACHASLAALRREGVRALALEDSKEILHAALSADTARSREQQRDGGNTKSRSHNNQSADLARQRGPYRIPRSPLFAHVSCPHYLAEVLVYLSLFLLSPDTHTTRKKGTGKSEAAEGNRGIRRGCEGSGEHQKHRLLMLWSGACSSPSCFNAFPDPPAYYPSSAFEFSPFGGSDGQPLQ</sequence>
<evidence type="ECO:0000259" key="6">
    <source>
        <dbReference type="Pfam" id="PF02544"/>
    </source>
</evidence>
<proteinExistence type="predicted"/>
<feature type="region of interest" description="Disordered" evidence="5">
    <location>
        <begin position="348"/>
        <end position="373"/>
    </location>
</feature>
<dbReference type="UniPathway" id="UPA00378"/>
<dbReference type="PROSITE" id="PS50244">
    <property type="entry name" value="S5A_REDUCTASE"/>
    <property type="match status" value="1"/>
</dbReference>
<dbReference type="InterPro" id="IPR001104">
    <property type="entry name" value="3-oxo-5_a-steroid_4-DH_C"/>
</dbReference>
<dbReference type="GO" id="GO:0005783">
    <property type="term" value="C:endoplasmic reticulum"/>
    <property type="evidence" value="ECO:0007669"/>
    <property type="project" value="TreeGrafter"/>
</dbReference>
<comment type="caution">
    <text evidence="7">The sequence shown here is derived from an EMBL/GenBank/DDBJ whole genome shotgun (WGS) entry which is preliminary data.</text>
</comment>
<name>A0A1D3D758_9EIME</name>
<feature type="domain" description="3-oxo-5-alpha-steroid 4-dehydrogenase C-terminal" evidence="6">
    <location>
        <begin position="310"/>
        <end position="345"/>
    </location>
</feature>
<keyword evidence="4" id="KW-0472">Membrane</keyword>
<dbReference type="Proteomes" id="UP000095192">
    <property type="component" value="Unassembled WGS sequence"/>
</dbReference>
<protein>
    <recommendedName>
        <fullName evidence="6">3-oxo-5-alpha-steroid 4-dehydrogenase C-terminal domain-containing protein</fullName>
    </recommendedName>
</protein>
<keyword evidence="8" id="KW-1185">Reference proteome</keyword>
<keyword evidence="2" id="KW-0812">Transmembrane</keyword>
<dbReference type="VEuPathDB" id="ToxoDB:LOC34620871"/>
<dbReference type="Pfam" id="PF02544">
    <property type="entry name" value="Steroid_dh"/>
    <property type="match status" value="1"/>
</dbReference>
<evidence type="ECO:0000313" key="7">
    <source>
        <dbReference type="EMBL" id="OEH79279.1"/>
    </source>
</evidence>
<evidence type="ECO:0000256" key="3">
    <source>
        <dbReference type="ARBA" id="ARBA00022989"/>
    </source>
</evidence>
<dbReference type="FunCoup" id="A0A1D3D758">
    <property type="interactions" value="71"/>
</dbReference>
<dbReference type="GO" id="GO:0003865">
    <property type="term" value="F:3-oxo-5-alpha-steroid 4-dehydrogenase activity"/>
    <property type="evidence" value="ECO:0007669"/>
    <property type="project" value="TreeGrafter"/>
</dbReference>
<dbReference type="InterPro" id="IPR039698">
    <property type="entry name" value="Dfg10/SRD5A3"/>
</dbReference>
<feature type="region of interest" description="Disordered" evidence="5">
    <location>
        <begin position="1"/>
        <end position="110"/>
    </location>
</feature>
<evidence type="ECO:0000256" key="4">
    <source>
        <dbReference type="ARBA" id="ARBA00023136"/>
    </source>
</evidence>
<feature type="region of interest" description="Disordered" evidence="5">
    <location>
        <begin position="278"/>
        <end position="310"/>
    </location>
</feature>
<dbReference type="EMBL" id="JROU02000436">
    <property type="protein sequence ID" value="OEH79279.1"/>
    <property type="molecule type" value="Genomic_DNA"/>
</dbReference>
<evidence type="ECO:0000256" key="2">
    <source>
        <dbReference type="ARBA" id="ARBA00022692"/>
    </source>
</evidence>